<comment type="subcellular location">
    <subcellularLocation>
        <location evidence="1">Cytoplasm</location>
    </subcellularLocation>
</comment>
<evidence type="ECO:0000313" key="11">
    <source>
        <dbReference type="EMBL" id="OBZ90857.1"/>
    </source>
</evidence>
<name>A0A1C7NP41_9FUNG</name>
<evidence type="ECO:0000259" key="10">
    <source>
        <dbReference type="PROSITE" id="PS51845"/>
    </source>
</evidence>
<feature type="binding site" evidence="6">
    <location>
        <position position="511"/>
    </location>
    <ligand>
        <name>AMP</name>
        <dbReference type="ChEBI" id="CHEBI:456215"/>
    </ligand>
</feature>
<feature type="binding site" evidence="7">
    <location>
        <position position="511"/>
    </location>
    <ligand>
        <name>Zn(2+)</name>
        <dbReference type="ChEBI" id="CHEBI:29105"/>
        <label>1</label>
    </ligand>
</feature>
<evidence type="ECO:0000256" key="7">
    <source>
        <dbReference type="PIRSR" id="PIRSR623088-3"/>
    </source>
</evidence>
<evidence type="ECO:0000256" key="3">
    <source>
        <dbReference type="ARBA" id="ARBA00022723"/>
    </source>
</evidence>
<dbReference type="PRINTS" id="PR00387">
    <property type="entry name" value="PDIESTERASE1"/>
</dbReference>
<protein>
    <submittedName>
        <fullName evidence="11">3',5'-cyclic-nucleotide phosphodiesterase regA</fullName>
    </submittedName>
</protein>
<organism evidence="11 12">
    <name type="scientific">Choanephora cucurbitarum</name>
    <dbReference type="NCBI Taxonomy" id="101091"/>
    <lineage>
        <taxon>Eukaryota</taxon>
        <taxon>Fungi</taxon>
        <taxon>Fungi incertae sedis</taxon>
        <taxon>Mucoromycota</taxon>
        <taxon>Mucoromycotina</taxon>
        <taxon>Mucoromycetes</taxon>
        <taxon>Mucorales</taxon>
        <taxon>Mucorineae</taxon>
        <taxon>Choanephoraceae</taxon>
        <taxon>Choanephoroideae</taxon>
        <taxon>Choanephora</taxon>
    </lineage>
</organism>
<feature type="region of interest" description="Disordered" evidence="9">
    <location>
        <begin position="601"/>
        <end position="661"/>
    </location>
</feature>
<dbReference type="InterPro" id="IPR003607">
    <property type="entry name" value="HD/PDEase_dom"/>
</dbReference>
<feature type="binding site" evidence="6">
    <location>
        <position position="392"/>
    </location>
    <ligand>
        <name>AMP</name>
        <dbReference type="ChEBI" id="CHEBI:456215"/>
    </ligand>
</feature>
<dbReference type="Pfam" id="PF07989">
    <property type="entry name" value="Cnn_1N"/>
    <property type="match status" value="1"/>
</dbReference>
<dbReference type="GO" id="GO:0005737">
    <property type="term" value="C:cytoplasm"/>
    <property type="evidence" value="ECO:0007669"/>
    <property type="project" value="UniProtKB-SubCell"/>
</dbReference>
<evidence type="ECO:0000256" key="1">
    <source>
        <dbReference type="ARBA" id="ARBA00004496"/>
    </source>
</evidence>
<evidence type="ECO:0000256" key="6">
    <source>
        <dbReference type="PIRSR" id="PIRSR623088-2"/>
    </source>
</evidence>
<dbReference type="Proteomes" id="UP000093000">
    <property type="component" value="Unassembled WGS sequence"/>
</dbReference>
<feature type="active site" description="Proton donor" evidence="5">
    <location>
        <position position="337"/>
    </location>
</feature>
<feature type="compositionally biased region" description="Polar residues" evidence="9">
    <location>
        <begin position="617"/>
        <end position="626"/>
    </location>
</feature>
<dbReference type="SMART" id="SM00471">
    <property type="entry name" value="HDc"/>
    <property type="match status" value="1"/>
</dbReference>
<dbReference type="Gene3D" id="1.10.1300.10">
    <property type="entry name" value="3'5'-cyclic nucleotide phosphodiesterase, catalytic domain"/>
    <property type="match status" value="1"/>
</dbReference>
<dbReference type="STRING" id="101091.A0A1C7NP41"/>
<feature type="unsure residue" description="D or N" evidence="11">
    <location>
        <position position="589"/>
    </location>
</feature>
<evidence type="ECO:0000313" key="12">
    <source>
        <dbReference type="Proteomes" id="UP000093000"/>
    </source>
</evidence>
<feature type="compositionally biased region" description="Pro residues" evidence="9">
    <location>
        <begin position="29"/>
        <end position="38"/>
    </location>
</feature>
<feature type="binding site" evidence="6">
    <location>
        <begin position="337"/>
        <end position="341"/>
    </location>
    <ligand>
        <name>AMP</name>
        <dbReference type="ChEBI" id="CHEBI:456215"/>
    </ligand>
</feature>
<keyword evidence="2" id="KW-0963">Cytoplasm</keyword>
<keyword evidence="3 7" id="KW-0479">Metal-binding</keyword>
<feature type="binding site" evidence="7">
    <location>
        <position position="392"/>
    </location>
    <ligand>
        <name>Zn(2+)</name>
        <dbReference type="ChEBI" id="CHEBI:29105"/>
        <label>2</label>
    </ligand>
</feature>
<accession>A0A1C7NP41</accession>
<dbReference type="InterPro" id="IPR036971">
    <property type="entry name" value="PDEase_catalytic_dom_sf"/>
</dbReference>
<dbReference type="InterPro" id="IPR012943">
    <property type="entry name" value="Cnn_1N"/>
</dbReference>
<dbReference type="GO" id="GO:0046872">
    <property type="term" value="F:metal ion binding"/>
    <property type="evidence" value="ECO:0007669"/>
    <property type="project" value="UniProtKB-KW"/>
</dbReference>
<dbReference type="InterPro" id="IPR023088">
    <property type="entry name" value="PDEase"/>
</dbReference>
<dbReference type="CDD" id="cd00077">
    <property type="entry name" value="HDc"/>
    <property type="match status" value="1"/>
</dbReference>
<gene>
    <name evidence="11" type="primary">regA_4</name>
    <name evidence="11" type="ORF">A0J61_01081</name>
</gene>
<keyword evidence="4" id="KW-0378">Hydrolase</keyword>
<dbReference type="GO" id="GO:0004114">
    <property type="term" value="F:3',5'-cyclic-nucleotide phosphodiesterase activity"/>
    <property type="evidence" value="ECO:0007669"/>
    <property type="project" value="InterPro"/>
</dbReference>
<dbReference type="AlphaFoldDB" id="A0A1C7NP41"/>
<dbReference type="Pfam" id="PF00233">
    <property type="entry name" value="PDEase_I"/>
    <property type="match status" value="1"/>
</dbReference>
<reference evidence="11 12" key="1">
    <citation type="submission" date="2016-03" db="EMBL/GenBank/DDBJ databases">
        <title>Choanephora cucurbitarum.</title>
        <authorList>
            <person name="Min B."/>
            <person name="Park H."/>
            <person name="Park J.-H."/>
            <person name="Shin H.-D."/>
            <person name="Choi I.-G."/>
        </authorList>
    </citation>
    <scope>NUCLEOTIDE SEQUENCE [LARGE SCALE GENOMIC DNA]</scope>
    <source>
        <strain evidence="11 12">KUS-F28377</strain>
    </source>
</reference>
<dbReference type="SUPFAM" id="SSF109604">
    <property type="entry name" value="HD-domain/PDEase-like"/>
    <property type="match status" value="1"/>
</dbReference>
<dbReference type="GO" id="GO:0005815">
    <property type="term" value="C:microtubule organizing center"/>
    <property type="evidence" value="ECO:0007669"/>
    <property type="project" value="InterPro"/>
</dbReference>
<dbReference type="PROSITE" id="PS51845">
    <property type="entry name" value="PDEASE_I_2"/>
    <property type="match status" value="1"/>
</dbReference>
<dbReference type="InParanoid" id="A0A1C7NP41"/>
<comment type="caution">
    <text evidence="11">The sequence shown here is derived from an EMBL/GenBank/DDBJ whole genome shotgun (WGS) entry which is preliminary data.</text>
</comment>
<feature type="compositionally biased region" description="Basic and acidic residues" evidence="9">
    <location>
        <begin position="601"/>
        <end position="616"/>
    </location>
</feature>
<dbReference type="OrthoDB" id="546632at2759"/>
<feature type="binding site" evidence="7">
    <location>
        <position position="341"/>
    </location>
    <ligand>
        <name>Zn(2+)</name>
        <dbReference type="ChEBI" id="CHEBI:29105"/>
        <label>1</label>
    </ligand>
</feature>
<evidence type="ECO:0000256" key="5">
    <source>
        <dbReference type="PIRSR" id="PIRSR623088-1"/>
    </source>
</evidence>
<dbReference type="PANTHER" id="PTHR11347">
    <property type="entry name" value="CYCLIC NUCLEOTIDE PHOSPHODIESTERASE"/>
    <property type="match status" value="1"/>
</dbReference>
<sequence>MPSSISSASLQPYNKNKRFHTAQLGKPPGVQPTPPVIPYPAINTHHPATKIAPMKEVEKMMADLKKENFDLKLRLYHLENLLNKDSLRDQNHQLRTQLEQKTRRIQAMEREIQALLERVNLNDPPTVVSMATQTESMSVFASSPEAFGLEPRKKPEAVSWQRQVVANEDHLMSVLHALQHTLHRRLSTPLYQDHLLSSTTINTVVSLTTPTSPKAMPNLLQNETPAYIPDRMQDRIKSLYAKDQSFIKNMIDSYIPLHANVPSYKPLSNDHQQELRKRVSVWDFSPLDLSHEELIHCAVIIISQVFTLPQVSVFTTVQLYDFISELSSIYHNENPYHNFAHAVDVLQCIYYFLCQMGLIPLADGSPNLSHSSYHILRPSDIFALFIAAIGHDTSHPGVNNAFLINTSAPLALLYNDHSVLESFHAMTLFQLLKKHRFDQILGGTNSVQYIEFRKLVITTILATDMALHSDYVTKIKEQKQRLVDSDPDEWDEPRCLEERLLFCSGLIKCADISNVARPFSRAYEWAQILIEEFASQGDLERELGMPVLPMNDRNQIVLEDSQIGFIRFVALGLFESVSDYMQELSFPVDYIKQNLSIWEDRKRDPMPPYRDRRHNENTQSTTTTVVGSHYPKDDSSSSTEEEDDDDDYHTQVADAIGGKPDYNLPKMPAVAMTSLSHNSSNMYPMKENQELDHISDWHPREDSTGPVYCQCIIQ</sequence>
<feature type="binding site" evidence="7">
    <location>
        <position position="391"/>
    </location>
    <ligand>
        <name>Zn(2+)</name>
        <dbReference type="ChEBI" id="CHEBI:29105"/>
        <label>1</label>
    </ligand>
</feature>
<feature type="coiled-coil region" evidence="8">
    <location>
        <begin position="54"/>
        <end position="118"/>
    </location>
</feature>
<feature type="region of interest" description="Disordered" evidence="9">
    <location>
        <begin position="20"/>
        <end position="42"/>
    </location>
</feature>
<dbReference type="GO" id="GO:0007165">
    <property type="term" value="P:signal transduction"/>
    <property type="evidence" value="ECO:0007669"/>
    <property type="project" value="InterPro"/>
</dbReference>
<evidence type="ECO:0000256" key="4">
    <source>
        <dbReference type="ARBA" id="ARBA00022801"/>
    </source>
</evidence>
<evidence type="ECO:0000256" key="9">
    <source>
        <dbReference type="SAM" id="MobiDB-lite"/>
    </source>
</evidence>
<dbReference type="EMBL" id="LUGH01000031">
    <property type="protein sequence ID" value="OBZ90857.1"/>
    <property type="molecule type" value="Genomic_DNA"/>
</dbReference>
<proteinExistence type="predicted"/>
<feature type="binding site" evidence="6">
    <location>
        <position position="562"/>
    </location>
    <ligand>
        <name>AMP</name>
        <dbReference type="ChEBI" id="CHEBI:456215"/>
    </ligand>
</feature>
<feature type="binding site" evidence="7">
    <location>
        <position position="392"/>
    </location>
    <ligand>
        <name>Zn(2+)</name>
        <dbReference type="ChEBI" id="CHEBI:29105"/>
        <label>1</label>
    </ligand>
</feature>
<evidence type="ECO:0000256" key="8">
    <source>
        <dbReference type="SAM" id="Coils"/>
    </source>
</evidence>
<keyword evidence="12" id="KW-1185">Reference proteome</keyword>
<keyword evidence="8" id="KW-0175">Coiled coil</keyword>
<dbReference type="InterPro" id="IPR002073">
    <property type="entry name" value="PDEase_catalytic_dom"/>
</dbReference>
<feature type="domain" description="PDEase" evidence="10">
    <location>
        <begin position="263"/>
        <end position="605"/>
    </location>
</feature>
<evidence type="ECO:0000256" key="2">
    <source>
        <dbReference type="ARBA" id="ARBA00022490"/>
    </source>
</evidence>